<organism evidence="10 11">
    <name type="scientific">Secundilactobacillus collinoides DSM 20515 = JCM 1123</name>
    <dbReference type="NCBI Taxonomy" id="1423733"/>
    <lineage>
        <taxon>Bacteria</taxon>
        <taxon>Bacillati</taxon>
        <taxon>Bacillota</taxon>
        <taxon>Bacilli</taxon>
        <taxon>Lactobacillales</taxon>
        <taxon>Lactobacillaceae</taxon>
        <taxon>Secundilactobacillus</taxon>
    </lineage>
</organism>
<dbReference type="PROSITE" id="PS00217">
    <property type="entry name" value="SUGAR_TRANSPORT_2"/>
    <property type="match status" value="1"/>
</dbReference>
<dbReference type="STRING" id="33960.TY91_04670"/>
<evidence type="ECO:0000256" key="4">
    <source>
        <dbReference type="ARBA" id="ARBA00022475"/>
    </source>
</evidence>
<feature type="transmembrane region" description="Helical" evidence="8">
    <location>
        <begin position="399"/>
        <end position="421"/>
    </location>
</feature>
<comment type="caution">
    <text evidence="10">The sequence shown here is derived from an EMBL/GenBank/DDBJ whole genome shotgun (WGS) entry which is preliminary data.</text>
</comment>
<reference evidence="10 11" key="1">
    <citation type="journal article" date="2015" name="Genome Announc.">
        <title>Expanding the biotechnology potential of lactobacilli through comparative genomics of 213 strains and associated genera.</title>
        <authorList>
            <person name="Sun Z."/>
            <person name="Harris H.M."/>
            <person name="McCann A."/>
            <person name="Guo C."/>
            <person name="Argimon S."/>
            <person name="Zhang W."/>
            <person name="Yang X."/>
            <person name="Jeffery I.B."/>
            <person name="Cooney J.C."/>
            <person name="Kagawa T.F."/>
            <person name="Liu W."/>
            <person name="Song Y."/>
            <person name="Salvetti E."/>
            <person name="Wrobel A."/>
            <person name="Rasinkangas P."/>
            <person name="Parkhill J."/>
            <person name="Rea M.C."/>
            <person name="O'Sullivan O."/>
            <person name="Ritari J."/>
            <person name="Douillard F.P."/>
            <person name="Paul Ross R."/>
            <person name="Yang R."/>
            <person name="Briner A.E."/>
            <person name="Felis G.E."/>
            <person name="de Vos W.M."/>
            <person name="Barrangou R."/>
            <person name="Klaenhammer T.R."/>
            <person name="Caufield P.W."/>
            <person name="Cui Y."/>
            <person name="Zhang H."/>
            <person name="O'Toole P.W."/>
        </authorList>
    </citation>
    <scope>NUCLEOTIDE SEQUENCE [LARGE SCALE GENOMIC DNA]</scope>
    <source>
        <strain evidence="10 11">DSM 20515</strain>
    </source>
</reference>
<dbReference type="PRINTS" id="PR01036">
    <property type="entry name" value="TCRTETB"/>
</dbReference>
<dbReference type="RefSeq" id="WP_056997505.1">
    <property type="nucleotide sequence ID" value="NZ_AYYR01000129.1"/>
</dbReference>
<feature type="transmembrane region" description="Helical" evidence="8">
    <location>
        <begin position="202"/>
        <end position="221"/>
    </location>
</feature>
<dbReference type="Pfam" id="PF07690">
    <property type="entry name" value="MFS_1"/>
    <property type="match status" value="1"/>
</dbReference>
<evidence type="ECO:0000256" key="8">
    <source>
        <dbReference type="SAM" id="Phobius"/>
    </source>
</evidence>
<dbReference type="InterPro" id="IPR020846">
    <property type="entry name" value="MFS_dom"/>
</dbReference>
<protein>
    <submittedName>
        <fullName evidence="10">Major facilitator superfamily permease</fullName>
    </submittedName>
</protein>
<evidence type="ECO:0000313" key="10">
    <source>
        <dbReference type="EMBL" id="KRM73320.1"/>
    </source>
</evidence>
<dbReference type="Gene3D" id="1.20.1250.20">
    <property type="entry name" value="MFS general substrate transporter like domains"/>
    <property type="match status" value="2"/>
</dbReference>
<keyword evidence="3" id="KW-0813">Transport</keyword>
<feature type="domain" description="Major facilitator superfamily (MFS) profile" evidence="9">
    <location>
        <begin position="13"/>
        <end position="464"/>
    </location>
</feature>
<evidence type="ECO:0000256" key="1">
    <source>
        <dbReference type="ARBA" id="ARBA00004651"/>
    </source>
</evidence>
<feature type="transmembrane region" description="Helical" evidence="8">
    <location>
        <begin position="303"/>
        <end position="325"/>
    </location>
</feature>
<dbReference type="NCBIfam" id="TIGR00711">
    <property type="entry name" value="efflux_EmrB"/>
    <property type="match status" value="1"/>
</dbReference>
<dbReference type="PANTHER" id="PTHR42718">
    <property type="entry name" value="MAJOR FACILITATOR SUPERFAMILY MULTIDRUG TRANSPORTER MFSC"/>
    <property type="match status" value="1"/>
</dbReference>
<dbReference type="PATRIC" id="fig|1423733.4.peg.1590"/>
<dbReference type="InterPro" id="IPR011701">
    <property type="entry name" value="MFS"/>
</dbReference>
<feature type="transmembrane region" description="Helical" evidence="8">
    <location>
        <begin position="12"/>
        <end position="31"/>
    </location>
</feature>
<feature type="transmembrane region" description="Helical" evidence="8">
    <location>
        <begin position="83"/>
        <end position="106"/>
    </location>
</feature>
<feature type="transmembrane region" description="Helical" evidence="8">
    <location>
        <begin position="112"/>
        <end position="130"/>
    </location>
</feature>
<dbReference type="PANTHER" id="PTHR42718:SF9">
    <property type="entry name" value="MAJOR FACILITATOR SUPERFAMILY MULTIDRUG TRANSPORTER MFSC"/>
    <property type="match status" value="1"/>
</dbReference>
<keyword evidence="7 8" id="KW-0472">Membrane</keyword>
<feature type="transmembrane region" description="Helical" evidence="8">
    <location>
        <begin position="169"/>
        <end position="190"/>
    </location>
</feature>
<dbReference type="InterPro" id="IPR036259">
    <property type="entry name" value="MFS_trans_sf"/>
</dbReference>
<dbReference type="SUPFAM" id="SSF103473">
    <property type="entry name" value="MFS general substrate transporter"/>
    <property type="match status" value="1"/>
</dbReference>
<dbReference type="InterPro" id="IPR004638">
    <property type="entry name" value="EmrB-like"/>
</dbReference>
<dbReference type="GO" id="GO:0022857">
    <property type="term" value="F:transmembrane transporter activity"/>
    <property type="evidence" value="ECO:0007669"/>
    <property type="project" value="InterPro"/>
</dbReference>
<feature type="transmembrane region" description="Helical" evidence="8">
    <location>
        <begin position="270"/>
        <end position="291"/>
    </location>
</feature>
<evidence type="ECO:0000256" key="3">
    <source>
        <dbReference type="ARBA" id="ARBA00022448"/>
    </source>
</evidence>
<feature type="transmembrane region" description="Helical" evidence="8">
    <location>
        <begin position="227"/>
        <end position="250"/>
    </location>
</feature>
<dbReference type="GO" id="GO:0005886">
    <property type="term" value="C:plasma membrane"/>
    <property type="evidence" value="ECO:0007669"/>
    <property type="project" value="UniProtKB-SubCell"/>
</dbReference>
<proteinExistence type="inferred from homology"/>
<keyword evidence="5 8" id="KW-0812">Transmembrane</keyword>
<evidence type="ECO:0000256" key="7">
    <source>
        <dbReference type="ARBA" id="ARBA00023136"/>
    </source>
</evidence>
<keyword evidence="4" id="KW-1003">Cell membrane</keyword>
<feature type="transmembrane region" description="Helical" evidence="8">
    <location>
        <begin position="361"/>
        <end position="387"/>
    </location>
</feature>
<feature type="transmembrane region" description="Helical" evidence="8">
    <location>
        <begin position="337"/>
        <end position="355"/>
    </location>
</feature>
<evidence type="ECO:0000256" key="2">
    <source>
        <dbReference type="ARBA" id="ARBA00008537"/>
    </source>
</evidence>
<feature type="transmembrane region" description="Helical" evidence="8">
    <location>
        <begin position="51"/>
        <end position="71"/>
    </location>
</feature>
<sequence length="469" mass="49776">MQETKRTQKIDPKVIAAVIATGLMSFCGVIVETSMNVTFPTLMKQFNVTTSTVQWMTTGYLLTVAIIVPLSATFKRRFKTKSLFITANLLFMAGVLIDATAPAFTLLLFGRIVQGFGTGIALPLMFNIILEQVPISKRGLMMGVGTLITAVAPAIGPTFGGIVANYLGWRFVFIILWPLLIISLVIGIMTIEQKSQIRKVRLDVISVLLIMVTFIGLIVGFSNIGSASFLSLDIGGALLIGVIGLVGLVYRSMHIAQPVIDLRVMTTGRFSGHVLSFFLLQLISLGMSFLLPNYIQLVNGSTSTIAGLVVLPGAALGAALAPISGRILDNFGARKPILFGCGLVLVCLIVFTILAQNMSNIVIISVYLGYMFGIGLSFGNIMTSGLAELSTQQQSDGNAVLNTLQQFAGATGTSIVSAIVAASQSGHGTQAHLTAVGTQHALLVLAIVMVVSLVSLMRSVRTTTGQTEN</sequence>
<gene>
    <name evidence="10" type="ORF">FC82_GL001513</name>
</gene>
<dbReference type="AlphaFoldDB" id="A0A0R2B1G4"/>
<evidence type="ECO:0000259" key="9">
    <source>
        <dbReference type="PROSITE" id="PS50850"/>
    </source>
</evidence>
<evidence type="ECO:0000256" key="5">
    <source>
        <dbReference type="ARBA" id="ARBA00022692"/>
    </source>
</evidence>
<feature type="transmembrane region" description="Helical" evidence="8">
    <location>
        <begin position="441"/>
        <end position="460"/>
    </location>
</feature>
<comment type="similarity">
    <text evidence="2">Belongs to the major facilitator superfamily. EmrB family.</text>
</comment>
<keyword evidence="6 8" id="KW-1133">Transmembrane helix</keyword>
<feature type="transmembrane region" description="Helical" evidence="8">
    <location>
        <begin position="142"/>
        <end position="163"/>
    </location>
</feature>
<comment type="subcellular location">
    <subcellularLocation>
        <location evidence="1">Cell membrane</location>
        <topology evidence="1">Multi-pass membrane protein</topology>
    </subcellularLocation>
</comment>
<evidence type="ECO:0000256" key="6">
    <source>
        <dbReference type="ARBA" id="ARBA00022989"/>
    </source>
</evidence>
<dbReference type="InterPro" id="IPR005829">
    <property type="entry name" value="Sugar_transporter_CS"/>
</dbReference>
<evidence type="ECO:0000313" key="11">
    <source>
        <dbReference type="Proteomes" id="UP000051845"/>
    </source>
</evidence>
<name>A0A0R2B1G4_SECCO</name>
<dbReference type="PROSITE" id="PS50850">
    <property type="entry name" value="MFS"/>
    <property type="match status" value="1"/>
</dbReference>
<dbReference type="EMBL" id="AYYR01000129">
    <property type="protein sequence ID" value="KRM73320.1"/>
    <property type="molecule type" value="Genomic_DNA"/>
</dbReference>
<dbReference type="Proteomes" id="UP000051845">
    <property type="component" value="Unassembled WGS sequence"/>
</dbReference>
<accession>A0A0R2B1G4</accession>